<dbReference type="KEGG" id="slb:AWJ20_222"/>
<gene>
    <name evidence="8" type="primary">PEX3</name>
    <name evidence="8" type="ORF">AWJ20_222</name>
</gene>
<evidence type="ECO:0000256" key="5">
    <source>
        <dbReference type="SAM" id="Coils"/>
    </source>
</evidence>
<dbReference type="GO" id="GO:0005778">
    <property type="term" value="C:peroxisomal membrane"/>
    <property type="evidence" value="ECO:0007669"/>
    <property type="project" value="UniProtKB-SubCell"/>
</dbReference>
<evidence type="ECO:0000313" key="9">
    <source>
        <dbReference type="Proteomes" id="UP000189580"/>
    </source>
</evidence>
<feature type="transmembrane region" description="Helical" evidence="7">
    <location>
        <begin position="16"/>
        <end position="33"/>
    </location>
</feature>
<keyword evidence="7" id="KW-1133">Transmembrane helix</keyword>
<protein>
    <recommendedName>
        <fullName evidence="4">Peroxin-3</fullName>
    </recommendedName>
</protein>
<feature type="region of interest" description="Disordered" evidence="6">
    <location>
        <begin position="112"/>
        <end position="167"/>
    </location>
</feature>
<accession>A0A167CQR9</accession>
<name>A0A167CQR9_9ASCO</name>
<reference evidence="8 9" key="1">
    <citation type="submission" date="2016-02" db="EMBL/GenBank/DDBJ databases">
        <title>Complete genome sequence and transcriptome regulation of the pentose utilising yeast Sugiyamaella lignohabitans.</title>
        <authorList>
            <person name="Bellasio M."/>
            <person name="Peymann A."/>
            <person name="Valli M."/>
            <person name="Sipitzky M."/>
            <person name="Graf A."/>
            <person name="Sauer M."/>
            <person name="Marx H."/>
            <person name="Mattanovich D."/>
        </authorList>
    </citation>
    <scope>NUCLEOTIDE SEQUENCE [LARGE SCALE GENOMIC DNA]</scope>
    <source>
        <strain evidence="8 9">CBS 10342</strain>
    </source>
</reference>
<dbReference type="GO" id="GO:0045046">
    <property type="term" value="P:protein import into peroxisome membrane"/>
    <property type="evidence" value="ECO:0007669"/>
    <property type="project" value="TreeGrafter"/>
</dbReference>
<evidence type="ECO:0000256" key="1">
    <source>
        <dbReference type="ARBA" id="ARBA00004549"/>
    </source>
</evidence>
<proteinExistence type="inferred from homology"/>
<feature type="coiled-coil region" evidence="5">
    <location>
        <begin position="37"/>
        <end position="64"/>
    </location>
</feature>
<evidence type="ECO:0000256" key="7">
    <source>
        <dbReference type="SAM" id="Phobius"/>
    </source>
</evidence>
<dbReference type="AlphaFoldDB" id="A0A167CQR9"/>
<dbReference type="EMBL" id="CP014501">
    <property type="protein sequence ID" value="ANB11994.1"/>
    <property type="molecule type" value="Genomic_DNA"/>
</dbReference>
<keyword evidence="3" id="KW-0576">Peroxisome</keyword>
<dbReference type="InterPro" id="IPR006966">
    <property type="entry name" value="Peroxin-3"/>
</dbReference>
<feature type="compositionally biased region" description="Polar residues" evidence="6">
    <location>
        <begin position="115"/>
        <end position="167"/>
    </location>
</feature>
<keyword evidence="5" id="KW-0175">Coiled coil</keyword>
<dbReference type="RefSeq" id="XP_018734471.1">
    <property type="nucleotide sequence ID" value="XM_018879149.1"/>
</dbReference>
<dbReference type="Proteomes" id="UP000189580">
    <property type="component" value="Chromosome a"/>
</dbReference>
<keyword evidence="9" id="KW-1185">Reference proteome</keyword>
<dbReference type="Pfam" id="PF04882">
    <property type="entry name" value="Peroxin-3"/>
    <property type="match status" value="1"/>
</dbReference>
<keyword evidence="7" id="KW-0812">Transmembrane</keyword>
<dbReference type="OrthoDB" id="45930at2759"/>
<sequence>MFQSASNLVKRHKRKILVATGLVAGGYFVIDYVKNKFFELQDRLATERQARENLKRRFEQNQEDATFTIMALLPSLASQIMEKYPVEKITQELQAKRTERIATTAAIANEAVTNGTPSLNDSVQTLPSETSGNTPIPANSSSPAVANEGNTTNASTGPSAPASLTGSWSVTEDAAPVVKKTKTELWRDLKIRSIARAMTLVYCSALLVFFTRLQLNILGRKNYVASVIHMAESRTKQQKLEQEENAYGAYISEPTEEDLVKLALEEEEVNINRMYLTFSWWLLNKGWAALSERIEDAVTDVFDSVNPRTDLSLAEISDLIGQVQFKIDHPISVLESNNFINNLLPPTELESYVLSQAPVNPDNLSTLRSADNDENLVTPPLRRLLDETYDFIESPNAIDVIQRLVHSGLTVFVESISTIYPPGGADAEPSKVKLASILANVTRQGHALAAGKPLDPNEYILAMINVPELDGFSALVYSNFGTSSE</sequence>
<evidence type="ECO:0000256" key="2">
    <source>
        <dbReference type="ARBA" id="ARBA00008933"/>
    </source>
</evidence>
<comment type="subcellular location">
    <subcellularLocation>
        <location evidence="1">Peroxisome membrane</location>
        <topology evidence="1">Single-pass membrane protein</topology>
    </subcellularLocation>
</comment>
<evidence type="ECO:0000256" key="4">
    <source>
        <dbReference type="ARBA" id="ARBA00032508"/>
    </source>
</evidence>
<evidence type="ECO:0000256" key="3">
    <source>
        <dbReference type="ARBA" id="ARBA00023140"/>
    </source>
</evidence>
<evidence type="ECO:0000256" key="6">
    <source>
        <dbReference type="SAM" id="MobiDB-lite"/>
    </source>
</evidence>
<keyword evidence="7" id="KW-0472">Membrane</keyword>
<dbReference type="PANTHER" id="PTHR28080">
    <property type="entry name" value="PEROXISOMAL BIOGENESIS FACTOR 3"/>
    <property type="match status" value="1"/>
</dbReference>
<dbReference type="PANTHER" id="PTHR28080:SF1">
    <property type="entry name" value="PEROXISOMAL BIOGENESIS FACTOR 3"/>
    <property type="match status" value="1"/>
</dbReference>
<comment type="similarity">
    <text evidence="2">Belongs to the peroxin-3 family.</text>
</comment>
<organism evidence="8 9">
    <name type="scientific">Sugiyamaella lignohabitans</name>
    <dbReference type="NCBI Taxonomy" id="796027"/>
    <lineage>
        <taxon>Eukaryota</taxon>
        <taxon>Fungi</taxon>
        <taxon>Dikarya</taxon>
        <taxon>Ascomycota</taxon>
        <taxon>Saccharomycotina</taxon>
        <taxon>Dipodascomycetes</taxon>
        <taxon>Dipodascales</taxon>
        <taxon>Trichomonascaceae</taxon>
        <taxon>Sugiyamaella</taxon>
    </lineage>
</organism>
<dbReference type="GO" id="GO:0030674">
    <property type="term" value="F:protein-macromolecule adaptor activity"/>
    <property type="evidence" value="ECO:0007669"/>
    <property type="project" value="TreeGrafter"/>
</dbReference>
<dbReference type="GeneID" id="30034107"/>
<evidence type="ECO:0000313" key="8">
    <source>
        <dbReference type="EMBL" id="ANB11994.1"/>
    </source>
</evidence>